<dbReference type="EMBL" id="CAJFDI010000006">
    <property type="protein sequence ID" value="CAD5233398.1"/>
    <property type="molecule type" value="Genomic_DNA"/>
</dbReference>
<protein>
    <submittedName>
        <fullName evidence="2">(pine wood nematode) hypothetical protein</fullName>
    </submittedName>
</protein>
<evidence type="ECO:0000313" key="4">
    <source>
        <dbReference type="Proteomes" id="UP000659654"/>
    </source>
</evidence>
<evidence type="ECO:0000313" key="5">
    <source>
        <dbReference type="WBParaSite" id="BXY_1358900.1"/>
    </source>
</evidence>
<dbReference type="OrthoDB" id="10646372at2759"/>
<dbReference type="EMBL" id="CAJFCV020000006">
    <property type="protein sequence ID" value="CAG9128430.1"/>
    <property type="molecule type" value="Genomic_DNA"/>
</dbReference>
<dbReference type="Proteomes" id="UP000659654">
    <property type="component" value="Unassembled WGS sequence"/>
</dbReference>
<evidence type="ECO:0000313" key="3">
    <source>
        <dbReference type="Proteomes" id="UP000095284"/>
    </source>
</evidence>
<dbReference type="Proteomes" id="UP000095284">
    <property type="component" value="Unplaced"/>
</dbReference>
<dbReference type="WBParaSite" id="BXY_1358900.1">
    <property type="protein sequence ID" value="BXY_1358900.1"/>
    <property type="gene ID" value="BXY_1358900"/>
</dbReference>
<dbReference type="AlphaFoldDB" id="A0A1I7SKK9"/>
<name>A0A1I7SKK9_BURXY</name>
<feature type="region of interest" description="Disordered" evidence="1">
    <location>
        <begin position="1"/>
        <end position="24"/>
    </location>
</feature>
<keyword evidence="4" id="KW-1185">Reference proteome</keyword>
<dbReference type="Proteomes" id="UP000582659">
    <property type="component" value="Unassembled WGS sequence"/>
</dbReference>
<evidence type="ECO:0000256" key="1">
    <source>
        <dbReference type="SAM" id="MobiDB-lite"/>
    </source>
</evidence>
<reference evidence="2" key="2">
    <citation type="submission" date="2020-09" db="EMBL/GenBank/DDBJ databases">
        <authorList>
            <person name="Kikuchi T."/>
        </authorList>
    </citation>
    <scope>NUCLEOTIDE SEQUENCE</scope>
    <source>
        <strain evidence="2">Ka4C1</strain>
    </source>
</reference>
<sequence length="105" mass="12080">MADLAHQIGERSAQRRRLVHSFPATPPPISLEGRAARARRLRSGGRRTWSMEEAWSRLSRRLTAPCAIPVDFSAAACLQRSFLRTPRPAKRVRREYYVKNVMYNS</sequence>
<evidence type="ECO:0000313" key="2">
    <source>
        <dbReference type="EMBL" id="CAD5233398.1"/>
    </source>
</evidence>
<organism evidence="3 5">
    <name type="scientific">Bursaphelenchus xylophilus</name>
    <name type="common">Pinewood nematode worm</name>
    <name type="synonym">Aphelenchoides xylophilus</name>
    <dbReference type="NCBI Taxonomy" id="6326"/>
    <lineage>
        <taxon>Eukaryota</taxon>
        <taxon>Metazoa</taxon>
        <taxon>Ecdysozoa</taxon>
        <taxon>Nematoda</taxon>
        <taxon>Chromadorea</taxon>
        <taxon>Rhabditida</taxon>
        <taxon>Tylenchina</taxon>
        <taxon>Tylenchomorpha</taxon>
        <taxon>Aphelenchoidea</taxon>
        <taxon>Aphelenchoididae</taxon>
        <taxon>Bursaphelenchus</taxon>
    </lineage>
</organism>
<gene>
    <name evidence="2" type="ORF">BXYJ_LOCUS13489</name>
</gene>
<accession>A0A1I7SKK9</accession>
<proteinExistence type="predicted"/>
<reference evidence="5" key="1">
    <citation type="submission" date="2016-11" db="UniProtKB">
        <authorList>
            <consortium name="WormBaseParasite"/>
        </authorList>
    </citation>
    <scope>IDENTIFICATION</scope>
</reference>